<comment type="caution">
    <text evidence="7">The sequence shown here is derived from an EMBL/GenBank/DDBJ whole genome shotgun (WGS) entry which is preliminary data.</text>
</comment>
<comment type="cofactor">
    <cofactor evidence="6">
        <name>[2Fe-2S] cluster</name>
        <dbReference type="ChEBI" id="CHEBI:190135"/>
    </cofactor>
</comment>
<evidence type="ECO:0000313" key="7">
    <source>
        <dbReference type="EMBL" id="MDF0590364.1"/>
    </source>
</evidence>
<dbReference type="InterPro" id="IPR028431">
    <property type="entry name" value="NADP_DH_HndA-like"/>
</dbReference>
<evidence type="ECO:0000256" key="4">
    <source>
        <dbReference type="ARBA" id="ARBA00023004"/>
    </source>
</evidence>
<dbReference type="InterPro" id="IPR002023">
    <property type="entry name" value="NuoE-like"/>
</dbReference>
<evidence type="ECO:0000256" key="3">
    <source>
        <dbReference type="ARBA" id="ARBA00022723"/>
    </source>
</evidence>
<dbReference type="PIRSF" id="PIRSF000216">
    <property type="entry name" value="NADH_DH_24kDa"/>
    <property type="match status" value="1"/>
</dbReference>
<dbReference type="Gene3D" id="3.40.30.10">
    <property type="entry name" value="Glutaredoxin"/>
    <property type="match status" value="1"/>
</dbReference>
<accession>A0ABT5X6N6</accession>
<reference evidence="7 8" key="1">
    <citation type="submission" date="2023-03" db="EMBL/GenBank/DDBJ databases">
        <title>WGS of Methanotrichaceae archaeon Mx.</title>
        <authorList>
            <person name="Sorokin D.Y."/>
            <person name="Merkel A.Y."/>
        </authorList>
    </citation>
    <scope>NUCLEOTIDE SEQUENCE [LARGE SCALE GENOMIC DNA]</scope>
    <source>
        <strain evidence="7 8">Mx</strain>
    </source>
</reference>
<dbReference type="Proteomes" id="UP001220010">
    <property type="component" value="Unassembled WGS sequence"/>
</dbReference>
<dbReference type="PANTHER" id="PTHR43342">
    <property type="entry name" value="NADH-QUINONE OXIDOREDUCTASE, E SUBUNIT"/>
    <property type="match status" value="1"/>
</dbReference>
<dbReference type="PANTHER" id="PTHR43342:SF1">
    <property type="entry name" value="BIFURCATING [FEFE] HYDROGENASE GAMMA SUBUNIT"/>
    <property type="match status" value="1"/>
</dbReference>
<comment type="similarity">
    <text evidence="1">Belongs to the complex I 24 kDa subunit family.</text>
</comment>
<protein>
    <submittedName>
        <fullName evidence="7">NAD(P)H-dependent oxidoreductase subunit E</fullName>
    </submittedName>
</protein>
<evidence type="ECO:0000313" key="8">
    <source>
        <dbReference type="Proteomes" id="UP001220010"/>
    </source>
</evidence>
<dbReference type="EMBL" id="JARFPK010000011">
    <property type="protein sequence ID" value="MDF0590364.1"/>
    <property type="molecule type" value="Genomic_DNA"/>
</dbReference>
<evidence type="ECO:0000256" key="2">
    <source>
        <dbReference type="ARBA" id="ARBA00022714"/>
    </source>
</evidence>
<proteinExistence type="inferred from homology"/>
<keyword evidence="2" id="KW-0001">2Fe-2S</keyword>
<dbReference type="PROSITE" id="PS01099">
    <property type="entry name" value="COMPLEX1_24K"/>
    <property type="match status" value="1"/>
</dbReference>
<keyword evidence="3" id="KW-0479">Metal-binding</keyword>
<dbReference type="Pfam" id="PF01257">
    <property type="entry name" value="2Fe-2S_thioredx"/>
    <property type="match status" value="1"/>
</dbReference>
<dbReference type="SUPFAM" id="SSF52833">
    <property type="entry name" value="Thioredoxin-like"/>
    <property type="match status" value="1"/>
</dbReference>
<keyword evidence="5" id="KW-0411">Iron-sulfur</keyword>
<keyword evidence="4" id="KW-0408">Iron</keyword>
<name>A0ABT5X6N6_9EURY</name>
<dbReference type="InterPro" id="IPR042128">
    <property type="entry name" value="NuoE_dom"/>
</dbReference>
<sequence>MDPLYQEKVDEIIGRYQGQEGFLIQLLLDLQGELHWIPREVISHLSERLGVPKSQIYRIASFYKAVNLTPVGRHMIQVCMGTACQVRGAQKVLDYAASKLDIGPEETTPDLAFSLRKVNCLGCCSMGPVMTVDGEYHGGVTLEGTEKVLKDLR</sequence>
<gene>
    <name evidence="7" type="ORF">P0O15_04150</name>
</gene>
<evidence type="ECO:0000256" key="6">
    <source>
        <dbReference type="ARBA" id="ARBA00034078"/>
    </source>
</evidence>
<evidence type="ECO:0000256" key="5">
    <source>
        <dbReference type="ARBA" id="ARBA00023014"/>
    </source>
</evidence>
<organism evidence="7 8">
    <name type="scientific">Candidatus Methanocrinis natronophilus</name>
    <dbReference type="NCBI Taxonomy" id="3033396"/>
    <lineage>
        <taxon>Archaea</taxon>
        <taxon>Methanobacteriati</taxon>
        <taxon>Methanobacteriota</taxon>
        <taxon>Stenosarchaea group</taxon>
        <taxon>Methanomicrobia</taxon>
        <taxon>Methanotrichales</taxon>
        <taxon>Methanotrichaceae</taxon>
        <taxon>Methanocrinis</taxon>
    </lineage>
</organism>
<dbReference type="InterPro" id="IPR036249">
    <property type="entry name" value="Thioredoxin-like_sf"/>
</dbReference>
<dbReference type="CDD" id="cd03064">
    <property type="entry name" value="TRX_Fd_NuoE"/>
    <property type="match status" value="1"/>
</dbReference>
<keyword evidence="8" id="KW-1185">Reference proteome</keyword>
<dbReference type="InterPro" id="IPR041921">
    <property type="entry name" value="NuoE_N"/>
</dbReference>
<dbReference type="Gene3D" id="1.10.10.1590">
    <property type="entry name" value="NADH-quinone oxidoreductase subunit E"/>
    <property type="match status" value="1"/>
</dbReference>
<evidence type="ECO:0000256" key="1">
    <source>
        <dbReference type="ARBA" id="ARBA00010643"/>
    </source>
</evidence>